<accession>A0A6C0W3P9</accession>
<geneLocation type="mitochondrion" evidence="2"/>
<dbReference type="EMBL" id="MN873036">
    <property type="protein sequence ID" value="QIC20225.1"/>
    <property type="molecule type" value="Genomic_DNA"/>
</dbReference>
<dbReference type="RefSeq" id="YP_009739381.1">
    <property type="nucleotide sequence ID" value="NC_046500.1"/>
</dbReference>
<feature type="transmembrane region" description="Helical" evidence="1">
    <location>
        <begin position="78"/>
        <end position="98"/>
    </location>
</feature>
<sequence>MKLIKGVLYSLDSLVTKLMFKLDRLEHNHNYLKLKSYYHAIINIFRDTYLFHKYLFSNIGYYISFMFKIFKFSLILTIIYRLALILNIFLGFDIILAYHKIDNDMLMDIIYNFYSNMIIIKNQCLQWLIDNWNSLITIDHIISEPIIESTVSPIEVETESSSNIKSLRADYKDTVISIEKESSFYQSPYFYIPVSLIAITIIGLGCVGYYYSSDISSFWDTYLNAYMFDIYPQAQENSTSIQSSPSQNSDYFQSPEIPVIEITSPEGSTVALPETSPSSTPRALQLELTEYYYHQYIDPFDHN</sequence>
<keyword evidence="1" id="KW-0812">Transmembrane</keyword>
<evidence type="ECO:0000313" key="2">
    <source>
        <dbReference type="EMBL" id="QIC20225.1"/>
    </source>
</evidence>
<proteinExistence type="predicted"/>
<feature type="transmembrane region" description="Helical" evidence="1">
    <location>
        <begin position="189"/>
        <end position="211"/>
    </location>
</feature>
<organism evidence="2">
    <name type="scientific">Tricholoma terreum</name>
    <dbReference type="NCBI Taxonomy" id="76328"/>
    <lineage>
        <taxon>Eukaryota</taxon>
        <taxon>Fungi</taxon>
        <taxon>Dikarya</taxon>
        <taxon>Basidiomycota</taxon>
        <taxon>Agaricomycotina</taxon>
        <taxon>Agaricomycetes</taxon>
        <taxon>Agaricomycetidae</taxon>
        <taxon>Agaricales</taxon>
        <taxon>Tricholomatineae</taxon>
        <taxon>Tricholomataceae</taxon>
        <taxon>Tricholoma</taxon>
    </lineage>
</organism>
<dbReference type="AlphaFoldDB" id="A0A6C0W3P9"/>
<keyword evidence="2" id="KW-0496">Mitochondrion</keyword>
<keyword evidence="1" id="KW-0472">Membrane</keyword>
<keyword evidence="1" id="KW-1133">Transmembrane helix</keyword>
<reference evidence="2" key="1">
    <citation type="journal article" date="2021" name="Front. Genet.">
        <title>Comparative Mitogenomic Analysis Reveals Dynamics of Intron Within and Between Tricholoma Species and Phylogeny of Basidiomycota.</title>
        <authorList>
            <person name="Huang W."/>
            <person name="Feng H."/>
            <person name="Tu W."/>
            <person name="Xiong C."/>
            <person name="Jin X."/>
            <person name="Li P."/>
            <person name="Wang X."/>
            <person name="Li Q."/>
        </authorList>
    </citation>
    <scope>NUCLEOTIDE SEQUENCE</scope>
</reference>
<name>A0A6C0W3P9_9AGAR</name>
<evidence type="ECO:0000256" key="1">
    <source>
        <dbReference type="SAM" id="Phobius"/>
    </source>
</evidence>
<dbReference type="GeneID" id="44795382"/>
<gene>
    <name evidence="2" type="primary">orf303</name>
</gene>
<protein>
    <submittedName>
        <fullName evidence="2">Uncharacterized protein</fullName>
    </submittedName>
</protein>